<evidence type="ECO:0000256" key="4">
    <source>
        <dbReference type="ARBA" id="ARBA00030892"/>
    </source>
</evidence>
<dbReference type="Gene3D" id="3.10.180.10">
    <property type="entry name" value="2,3-Dihydroxybiphenyl 1,2-Dioxygenase, domain 1"/>
    <property type="match status" value="1"/>
</dbReference>
<evidence type="ECO:0000256" key="8">
    <source>
        <dbReference type="PIRSR" id="PIRSR604361-1"/>
    </source>
</evidence>
<sequence length="126" mass="13678">MLRVGDLQRSIDFYTQVMGMTLLRTTHRPEQKYDLAFLGYGSNPEHAELELTWNHGVDRYELGSAYGHIAVGVDDAAATCAAVRERAQALGGAVTREAGPVQGGSTVIAFITDPDGYKIELIQHGT</sequence>
<comment type="catalytic activity">
    <reaction evidence="7">
        <text>(R)-S-lactoylglutathione = methylglyoxal + glutathione</text>
        <dbReference type="Rhea" id="RHEA:19069"/>
        <dbReference type="ChEBI" id="CHEBI:17158"/>
        <dbReference type="ChEBI" id="CHEBI:57474"/>
        <dbReference type="ChEBI" id="CHEBI:57925"/>
        <dbReference type="EC" id="4.4.1.5"/>
    </reaction>
</comment>
<organism evidence="11 12">
    <name type="scientific">Sphaerotilus natans subsp. natans DSM 6575</name>
    <dbReference type="NCBI Taxonomy" id="1286631"/>
    <lineage>
        <taxon>Bacteria</taxon>
        <taxon>Pseudomonadati</taxon>
        <taxon>Pseudomonadota</taxon>
        <taxon>Betaproteobacteria</taxon>
        <taxon>Burkholderiales</taxon>
        <taxon>Sphaerotilaceae</taxon>
        <taxon>Sphaerotilus</taxon>
    </lineage>
</organism>
<evidence type="ECO:0000256" key="2">
    <source>
        <dbReference type="ARBA" id="ARBA00030291"/>
    </source>
</evidence>
<evidence type="ECO:0000256" key="3">
    <source>
        <dbReference type="ARBA" id="ARBA00030537"/>
    </source>
</evidence>
<dbReference type="PANTHER" id="PTHR46036:SF5">
    <property type="entry name" value="LACTOYLGLUTATHIONE LYASE"/>
    <property type="match status" value="1"/>
</dbReference>
<reference evidence="11 12" key="1">
    <citation type="journal article" date="2014" name="FEMS Microbiol. Ecol.">
        <title>Sphaerotilus natans encrusted with nanoball-shaped Fe(III) oxide minerals formed by nitrate-reducing mixotrophic Fe(II) oxidation.</title>
        <authorList>
            <person name="Park S."/>
            <person name="Kim D.H."/>
            <person name="Lee J.H."/>
            <person name="Hur H.G."/>
        </authorList>
    </citation>
    <scope>NUCLEOTIDE SEQUENCE [LARGE SCALE GENOMIC DNA]</scope>
    <source>
        <strain evidence="11 12">DSM 6575</strain>
    </source>
</reference>
<comment type="caution">
    <text evidence="11">The sequence shown here is derived from an EMBL/GenBank/DDBJ whole genome shotgun (WGS) entry which is preliminary data.</text>
</comment>
<dbReference type="PATRIC" id="fig|1286631.3.peg.1975"/>
<dbReference type="EMBL" id="AZRA01000050">
    <property type="protein sequence ID" value="KDB52394.1"/>
    <property type="molecule type" value="Genomic_DNA"/>
</dbReference>
<keyword evidence="12" id="KW-1185">Reference proteome</keyword>
<evidence type="ECO:0000256" key="9">
    <source>
        <dbReference type="PIRSR" id="PIRSR604361-3"/>
    </source>
</evidence>
<feature type="domain" description="VOC" evidence="10">
    <location>
        <begin position="1"/>
        <end position="124"/>
    </location>
</feature>
<dbReference type="STRING" id="34103.SAMN05421778_11558"/>
<dbReference type="eggNOG" id="COG0346">
    <property type="taxonomic scope" value="Bacteria"/>
</dbReference>
<accession>A0A059KMF2</accession>
<protein>
    <recommendedName>
        <fullName evidence="4">Aldoketomutase</fullName>
    </recommendedName>
    <alternativeName>
        <fullName evidence="3">Glyoxalase I</fullName>
    </alternativeName>
    <alternativeName>
        <fullName evidence="2">Ketone-aldehyde mutase</fullName>
    </alternativeName>
    <alternativeName>
        <fullName evidence="5">Methylglyoxalase</fullName>
    </alternativeName>
    <alternativeName>
        <fullName evidence="6">S-D-lactoylglutathione methylglyoxal lyase</fullName>
    </alternativeName>
</protein>
<proteinExistence type="predicted"/>
<feature type="binding site" evidence="9">
    <location>
        <position position="68"/>
    </location>
    <ligand>
        <name>Zn(2+)</name>
        <dbReference type="ChEBI" id="CHEBI:29105"/>
        <note>ligand shared between dimeric partners</note>
    </ligand>
</feature>
<feature type="binding site" evidence="9">
    <location>
        <position position="120"/>
    </location>
    <ligand>
        <name>Zn(2+)</name>
        <dbReference type="ChEBI" id="CHEBI:29105"/>
        <note>ligand shared between dimeric partners</note>
    </ligand>
</feature>
<keyword evidence="9" id="KW-0862">Zinc</keyword>
<dbReference type="PANTHER" id="PTHR46036">
    <property type="entry name" value="LACTOYLGLUTATHIONE LYASE"/>
    <property type="match status" value="1"/>
</dbReference>
<dbReference type="InterPro" id="IPR029068">
    <property type="entry name" value="Glyas_Bleomycin-R_OHBP_Dase"/>
</dbReference>
<gene>
    <name evidence="11" type="ORF">X805_20090</name>
</gene>
<evidence type="ECO:0000256" key="6">
    <source>
        <dbReference type="ARBA" id="ARBA00033298"/>
    </source>
</evidence>
<dbReference type="InterPro" id="IPR004360">
    <property type="entry name" value="Glyas_Fos-R_dOase_dom"/>
</dbReference>
<evidence type="ECO:0000313" key="12">
    <source>
        <dbReference type="Proteomes" id="UP000026714"/>
    </source>
</evidence>
<dbReference type="NCBIfam" id="TIGR00068">
    <property type="entry name" value="glyox_I"/>
    <property type="match status" value="1"/>
</dbReference>
<dbReference type="Pfam" id="PF00903">
    <property type="entry name" value="Glyoxalase"/>
    <property type="match status" value="1"/>
</dbReference>
<evidence type="ECO:0000259" key="10">
    <source>
        <dbReference type="PROSITE" id="PS51819"/>
    </source>
</evidence>
<dbReference type="GO" id="GO:0046872">
    <property type="term" value="F:metal ion binding"/>
    <property type="evidence" value="ECO:0007669"/>
    <property type="project" value="UniProtKB-KW"/>
</dbReference>
<dbReference type="AlphaFoldDB" id="A0A059KMF2"/>
<evidence type="ECO:0000256" key="7">
    <source>
        <dbReference type="ARBA" id="ARBA00048273"/>
    </source>
</evidence>
<dbReference type="Proteomes" id="UP000026714">
    <property type="component" value="Unassembled WGS sequence"/>
</dbReference>
<comment type="cofactor">
    <cofactor evidence="1">
        <name>Ni(2+)</name>
        <dbReference type="ChEBI" id="CHEBI:49786"/>
    </cofactor>
</comment>
<dbReference type="SUPFAM" id="SSF54593">
    <property type="entry name" value="Glyoxalase/Bleomycin resistance protein/Dihydroxybiphenyl dioxygenase"/>
    <property type="match status" value="1"/>
</dbReference>
<feature type="active site" description="Proton donor/acceptor" evidence="8">
    <location>
        <position position="120"/>
    </location>
</feature>
<name>A0A059KMF2_9BURK</name>
<keyword evidence="9" id="KW-0479">Metal-binding</keyword>
<feature type="binding site" evidence="9">
    <location>
        <position position="50"/>
    </location>
    <ligand>
        <name>Zn(2+)</name>
        <dbReference type="ChEBI" id="CHEBI:29105"/>
        <note>ligand shared between dimeric partners</note>
    </ligand>
</feature>
<keyword evidence="11" id="KW-0456">Lyase</keyword>
<dbReference type="GO" id="GO:0004462">
    <property type="term" value="F:lactoylglutathione lyase activity"/>
    <property type="evidence" value="ECO:0007669"/>
    <property type="project" value="UniProtKB-EC"/>
</dbReference>
<comment type="cofactor">
    <cofactor evidence="9">
        <name>Zn(2+)</name>
        <dbReference type="ChEBI" id="CHEBI:29105"/>
    </cofactor>
    <text evidence="9">Binds 1 zinc ion per subunit. In the homodimer, two zinc ions are bound between subunits.</text>
</comment>
<evidence type="ECO:0000256" key="1">
    <source>
        <dbReference type="ARBA" id="ARBA00001967"/>
    </source>
</evidence>
<dbReference type="InterPro" id="IPR037523">
    <property type="entry name" value="VOC_core"/>
</dbReference>
<dbReference type="GO" id="GO:0019243">
    <property type="term" value="P:methylglyoxal catabolic process to D-lactate via S-lactoyl-glutathione"/>
    <property type="evidence" value="ECO:0007669"/>
    <property type="project" value="TreeGrafter"/>
</dbReference>
<evidence type="ECO:0000256" key="5">
    <source>
        <dbReference type="ARBA" id="ARBA00032460"/>
    </source>
</evidence>
<dbReference type="GO" id="GO:0005737">
    <property type="term" value="C:cytoplasm"/>
    <property type="evidence" value="ECO:0007669"/>
    <property type="project" value="TreeGrafter"/>
</dbReference>
<evidence type="ECO:0000313" key="11">
    <source>
        <dbReference type="EMBL" id="KDB52394.1"/>
    </source>
</evidence>
<dbReference type="PROSITE" id="PS51819">
    <property type="entry name" value="VOC"/>
    <property type="match status" value="1"/>
</dbReference>
<dbReference type="InterPro" id="IPR004361">
    <property type="entry name" value="Glyoxalase_1"/>
</dbReference>